<keyword evidence="2" id="KW-1185">Reference proteome</keyword>
<evidence type="ECO:0000313" key="2">
    <source>
        <dbReference type="Proteomes" id="UP000017052"/>
    </source>
</evidence>
<proteinExistence type="predicted"/>
<name>U2QIN1_9ACTN</name>
<protein>
    <submittedName>
        <fullName evidence="1">Uncharacterized protein</fullName>
    </submittedName>
</protein>
<gene>
    <name evidence="1" type="ORF">HMPREF0682_1669</name>
</gene>
<dbReference type="EMBL" id="ACVN02000164">
    <property type="protein sequence ID" value="ERK56059.1"/>
    <property type="molecule type" value="Genomic_DNA"/>
</dbReference>
<dbReference type="Proteomes" id="UP000017052">
    <property type="component" value="Unassembled WGS sequence"/>
</dbReference>
<comment type="caution">
    <text evidence="1">The sequence shown here is derived from an EMBL/GenBank/DDBJ whole genome shotgun (WGS) entry which is preliminary data.</text>
</comment>
<organism evidence="1 2">
    <name type="scientific">Propionibacterium acidifaciens F0233</name>
    <dbReference type="NCBI Taxonomy" id="553198"/>
    <lineage>
        <taxon>Bacteria</taxon>
        <taxon>Bacillati</taxon>
        <taxon>Actinomycetota</taxon>
        <taxon>Actinomycetes</taxon>
        <taxon>Propionibacteriales</taxon>
        <taxon>Propionibacteriaceae</taxon>
        <taxon>Propionibacterium</taxon>
    </lineage>
</organism>
<reference evidence="1" key="1">
    <citation type="submission" date="2013-08" db="EMBL/GenBank/DDBJ databases">
        <authorList>
            <person name="Durkin A.S."/>
            <person name="Haft D.R."/>
            <person name="McCorrison J."/>
            <person name="Torralba M."/>
            <person name="Gillis M."/>
            <person name="Haft D.H."/>
            <person name="Methe B."/>
            <person name="Sutton G."/>
            <person name="Nelson K.E."/>
        </authorList>
    </citation>
    <scope>NUCLEOTIDE SEQUENCE [LARGE SCALE GENOMIC DNA]</scope>
    <source>
        <strain evidence="1">F0233</strain>
    </source>
</reference>
<evidence type="ECO:0000313" key="1">
    <source>
        <dbReference type="EMBL" id="ERK56059.1"/>
    </source>
</evidence>
<sequence>MEARKKEDRSSAKWRWRFTLKLLDLICGAPDCLYAGAGNEVDVPTPEEITTNKMMRQSLPAVWGLPSSLCDSRGRVTEDVLSSGCPAAVEQWNDHVTAIKVWSPLSVVPADHNAEAIVLGFLGTVL</sequence>
<dbReference type="AlphaFoldDB" id="U2QIN1"/>
<accession>U2QIN1</accession>